<evidence type="ECO:0000313" key="1">
    <source>
        <dbReference type="EMBL" id="JAH27807.1"/>
    </source>
</evidence>
<protein>
    <submittedName>
        <fullName evidence="1">Uncharacterized protein</fullName>
    </submittedName>
</protein>
<organism evidence="1">
    <name type="scientific">Anguilla anguilla</name>
    <name type="common">European freshwater eel</name>
    <name type="synonym">Muraena anguilla</name>
    <dbReference type="NCBI Taxonomy" id="7936"/>
    <lineage>
        <taxon>Eukaryota</taxon>
        <taxon>Metazoa</taxon>
        <taxon>Chordata</taxon>
        <taxon>Craniata</taxon>
        <taxon>Vertebrata</taxon>
        <taxon>Euteleostomi</taxon>
        <taxon>Actinopterygii</taxon>
        <taxon>Neopterygii</taxon>
        <taxon>Teleostei</taxon>
        <taxon>Anguilliformes</taxon>
        <taxon>Anguillidae</taxon>
        <taxon>Anguilla</taxon>
    </lineage>
</organism>
<name>A0A0E9RG95_ANGAN</name>
<reference evidence="1" key="2">
    <citation type="journal article" date="2015" name="Fish Shellfish Immunol.">
        <title>Early steps in the European eel (Anguilla anguilla)-Vibrio vulnificus interaction in the gills: Role of the RtxA13 toxin.</title>
        <authorList>
            <person name="Callol A."/>
            <person name="Pajuelo D."/>
            <person name="Ebbesson L."/>
            <person name="Teles M."/>
            <person name="MacKenzie S."/>
            <person name="Amaro C."/>
        </authorList>
    </citation>
    <scope>NUCLEOTIDE SEQUENCE</scope>
</reference>
<dbReference type="AlphaFoldDB" id="A0A0E9RG95"/>
<reference evidence="1" key="1">
    <citation type="submission" date="2014-11" db="EMBL/GenBank/DDBJ databases">
        <authorList>
            <person name="Amaro Gonzalez C."/>
        </authorList>
    </citation>
    <scope>NUCLEOTIDE SEQUENCE</scope>
</reference>
<sequence>MLYQTELYVIFEGVFIFKQHFI</sequence>
<accession>A0A0E9RG95</accession>
<dbReference type="EMBL" id="GBXM01080770">
    <property type="protein sequence ID" value="JAH27807.1"/>
    <property type="molecule type" value="Transcribed_RNA"/>
</dbReference>
<proteinExistence type="predicted"/>